<dbReference type="SUPFAM" id="SSF47413">
    <property type="entry name" value="lambda repressor-like DNA-binding domains"/>
    <property type="match status" value="1"/>
</dbReference>
<evidence type="ECO:0000259" key="3">
    <source>
        <dbReference type="PROSITE" id="PS50943"/>
    </source>
</evidence>
<evidence type="ECO:0000313" key="5">
    <source>
        <dbReference type="Proteomes" id="UP000325713"/>
    </source>
</evidence>
<proteinExistence type="predicted"/>
<keyword evidence="5" id="KW-1185">Reference proteome</keyword>
<keyword evidence="2" id="KW-0472">Membrane</keyword>
<dbReference type="InterPro" id="IPR001387">
    <property type="entry name" value="Cro/C1-type_HTH"/>
</dbReference>
<feature type="region of interest" description="Disordered" evidence="1">
    <location>
        <begin position="189"/>
        <end position="209"/>
    </location>
</feature>
<dbReference type="Proteomes" id="UP000325713">
    <property type="component" value="Chromosome"/>
</dbReference>
<protein>
    <submittedName>
        <fullName evidence="4">Helix-turn-helix domain-containing protein</fullName>
    </submittedName>
</protein>
<evidence type="ECO:0000313" key="4">
    <source>
        <dbReference type="EMBL" id="QEY26042.1"/>
    </source>
</evidence>
<dbReference type="PANTHER" id="PTHR34475:SF1">
    <property type="entry name" value="CYTOSKELETON PROTEIN RODZ"/>
    <property type="match status" value="1"/>
</dbReference>
<feature type="domain" description="HTH cro/C1-type" evidence="3">
    <location>
        <begin position="23"/>
        <end position="57"/>
    </location>
</feature>
<dbReference type="InterPro" id="IPR010982">
    <property type="entry name" value="Lambda_DNA-bd_dom_sf"/>
</dbReference>
<dbReference type="CDD" id="cd00093">
    <property type="entry name" value="HTH_XRE"/>
    <property type="match status" value="1"/>
</dbReference>
<evidence type="ECO:0000256" key="1">
    <source>
        <dbReference type="SAM" id="MobiDB-lite"/>
    </source>
</evidence>
<dbReference type="OrthoDB" id="8561330at2"/>
<dbReference type="KEGG" id="nzl:D0T92_05540"/>
<name>A0A5J6PYQ4_9NEIS</name>
<dbReference type="InterPro" id="IPR025194">
    <property type="entry name" value="RodZ-like_C"/>
</dbReference>
<dbReference type="Pfam" id="PF13464">
    <property type="entry name" value="RodZ_C"/>
    <property type="match status" value="1"/>
</dbReference>
<dbReference type="SMART" id="SM00530">
    <property type="entry name" value="HTH_XRE"/>
    <property type="match status" value="1"/>
</dbReference>
<gene>
    <name evidence="4" type="ORF">D0T92_05540</name>
</gene>
<dbReference type="PANTHER" id="PTHR34475">
    <property type="match status" value="1"/>
</dbReference>
<dbReference type="PROSITE" id="PS50943">
    <property type="entry name" value="HTH_CROC1"/>
    <property type="match status" value="1"/>
</dbReference>
<dbReference type="InterPro" id="IPR050400">
    <property type="entry name" value="Bact_Cytoskel_RodZ"/>
</dbReference>
<accession>A0A5J6PYQ4</accession>
<dbReference type="EMBL" id="CP031700">
    <property type="protein sequence ID" value="QEY26042.1"/>
    <property type="molecule type" value="Genomic_DNA"/>
</dbReference>
<dbReference type="Gene3D" id="1.10.260.40">
    <property type="entry name" value="lambda repressor-like DNA-binding domains"/>
    <property type="match status" value="1"/>
</dbReference>
<dbReference type="RefSeq" id="WP_151050966.1">
    <property type="nucleotide sequence ID" value="NZ_CP031700.1"/>
</dbReference>
<dbReference type="Pfam" id="PF13413">
    <property type="entry name" value="HTH_25"/>
    <property type="match status" value="1"/>
</dbReference>
<organism evidence="4 5">
    <name type="scientific">Neisseria zalophi</name>
    <dbReference type="NCBI Taxonomy" id="640030"/>
    <lineage>
        <taxon>Bacteria</taxon>
        <taxon>Pseudomonadati</taxon>
        <taxon>Pseudomonadota</taxon>
        <taxon>Betaproteobacteria</taxon>
        <taxon>Neisseriales</taxon>
        <taxon>Neisseriaceae</taxon>
        <taxon>Neisseria</taxon>
    </lineage>
</organism>
<keyword evidence="2" id="KW-0812">Transmembrane</keyword>
<keyword evidence="2" id="KW-1133">Transmembrane helix</keyword>
<dbReference type="AlphaFoldDB" id="A0A5J6PYQ4"/>
<evidence type="ECO:0000256" key="2">
    <source>
        <dbReference type="SAM" id="Phobius"/>
    </source>
</evidence>
<reference evidence="4 5" key="1">
    <citation type="submission" date="2018-08" db="EMBL/GenBank/DDBJ databases">
        <title>Neisseria zalophi ATCC BAA-2455 complete genome.</title>
        <authorList>
            <person name="Veseli I.A."/>
            <person name="Buttler R."/>
            <person name="Mascarenhas dos Santos A.C."/>
            <person name="Pombert J.-F."/>
        </authorList>
    </citation>
    <scope>NUCLEOTIDE SEQUENCE [LARGE SCALE GENOMIC DNA]</scope>
    <source>
        <strain evidence="4 5">ATCC BAA-2455</strain>
    </source>
</reference>
<feature type="transmembrane region" description="Helical" evidence="2">
    <location>
        <begin position="123"/>
        <end position="140"/>
    </location>
</feature>
<sequence>MTDNQQTEQHTLNNAAIELGEKLRKAREQKNYSIGEVAERLKLSARQIESLESGNYEDMPELVFVRGFLRTYGRFLGIDDEEMSSYLDRIIPQNRSNVYAVERNGGQSFNYQQTEVKKSFPKWIFGVLVLVLIGGGVYVWQSKSNLEYAKQNDSTPSAQLENASNTDLEADNISVVAMSSDAVASAILNPGSTQDTSNTASATAQAASTPAEGSVPIAGELVVKVRYRSKLVIRDKDEQLVINEIVPAGSEHRFQGGAPYNVWIGYALGATVNYGGQEVSVRNNMVGKTTSSFIVGQ</sequence>
<dbReference type="GO" id="GO:0003677">
    <property type="term" value="F:DNA binding"/>
    <property type="evidence" value="ECO:0007669"/>
    <property type="project" value="InterPro"/>
</dbReference>